<evidence type="ECO:0000313" key="3">
    <source>
        <dbReference type="Proteomes" id="UP001295684"/>
    </source>
</evidence>
<keyword evidence="3" id="KW-1185">Reference proteome</keyword>
<organism evidence="2 3">
    <name type="scientific">Euplotes crassus</name>
    <dbReference type="NCBI Taxonomy" id="5936"/>
    <lineage>
        <taxon>Eukaryota</taxon>
        <taxon>Sar</taxon>
        <taxon>Alveolata</taxon>
        <taxon>Ciliophora</taxon>
        <taxon>Intramacronucleata</taxon>
        <taxon>Spirotrichea</taxon>
        <taxon>Hypotrichia</taxon>
        <taxon>Euplotida</taxon>
        <taxon>Euplotidae</taxon>
        <taxon>Moneuplotes</taxon>
    </lineage>
</organism>
<feature type="region of interest" description="Disordered" evidence="1">
    <location>
        <begin position="231"/>
        <end position="255"/>
    </location>
</feature>
<accession>A0AAD1U9F2</accession>
<evidence type="ECO:0000256" key="1">
    <source>
        <dbReference type="SAM" id="MobiDB-lite"/>
    </source>
</evidence>
<dbReference type="Proteomes" id="UP001295684">
    <property type="component" value="Unassembled WGS sequence"/>
</dbReference>
<evidence type="ECO:0000313" key="2">
    <source>
        <dbReference type="EMBL" id="CAI2362694.1"/>
    </source>
</evidence>
<sequence>MSKICSCRQIPHKNTCPSSLRQESLSITPNLKMINTPGSKSMTVMKYPGKGRRLFLQNRPSNILRTQLLKKKNPNKCISKARPQTERLDAEQEYYRRIKQGMNLLKQARNSQLHPNCVENLAEKNINLVTVNKTEENYLKKAIINIKEDAHLEEEKTCLTENHIKGDDPTTITQILRVSKRNYSRNITPDSRSNDNFSQTTKAGRIQIVSRRIEGRSTSQLNPRDKAQIMGKHFQRENNILSAPEKKKTERKKEYHIPGRKYKPTKQIFMKSDRISYKFNKTQPFKVNKRKSISQAISDVQIKPERRLIKANNYYLHNYAMDNQGKNSLVSFRLNEILKEKNSLKKKLKEKYSLKPNSKHFTMKNAISPRRRRHSSNPIFLTKKITKPPATKMRAKVFSSEKKSEINSIPQHLSKDGQIEDTDSTGEYLKNDDILLKHIFKGREGNPLIFENSLNQIRYMNSKMAAAQKEVEISSLKRSNLI</sequence>
<dbReference type="EMBL" id="CAMPGE010003847">
    <property type="protein sequence ID" value="CAI2362694.1"/>
    <property type="molecule type" value="Genomic_DNA"/>
</dbReference>
<proteinExistence type="predicted"/>
<feature type="compositionally biased region" description="Polar residues" evidence="1">
    <location>
        <begin position="185"/>
        <end position="202"/>
    </location>
</feature>
<gene>
    <name evidence="2" type="ORF">ECRASSUSDP1_LOCUS4020</name>
</gene>
<dbReference type="AlphaFoldDB" id="A0AAD1U9F2"/>
<feature type="compositionally biased region" description="Basic and acidic residues" evidence="1">
    <location>
        <begin position="244"/>
        <end position="255"/>
    </location>
</feature>
<protein>
    <submittedName>
        <fullName evidence="2">Uncharacterized protein</fullName>
    </submittedName>
</protein>
<name>A0AAD1U9F2_EUPCR</name>
<comment type="caution">
    <text evidence="2">The sequence shown here is derived from an EMBL/GenBank/DDBJ whole genome shotgun (WGS) entry which is preliminary data.</text>
</comment>
<feature type="region of interest" description="Disordered" evidence="1">
    <location>
        <begin position="185"/>
        <end position="205"/>
    </location>
</feature>
<reference evidence="2" key="1">
    <citation type="submission" date="2023-07" db="EMBL/GenBank/DDBJ databases">
        <authorList>
            <consortium name="AG Swart"/>
            <person name="Singh M."/>
            <person name="Singh A."/>
            <person name="Seah K."/>
            <person name="Emmerich C."/>
        </authorList>
    </citation>
    <scope>NUCLEOTIDE SEQUENCE</scope>
    <source>
        <strain evidence="2">DP1</strain>
    </source>
</reference>